<dbReference type="GO" id="GO:0010124">
    <property type="term" value="P:phenylacetate catabolic process"/>
    <property type="evidence" value="ECO:0007669"/>
    <property type="project" value="TreeGrafter"/>
</dbReference>
<accession>A0A9D2MPU5</accession>
<evidence type="ECO:0000256" key="1">
    <source>
        <dbReference type="ARBA" id="ARBA00004496"/>
    </source>
</evidence>
<reference evidence="12" key="2">
    <citation type="submission" date="2021-04" db="EMBL/GenBank/DDBJ databases">
        <authorList>
            <person name="Gilroy R."/>
        </authorList>
    </citation>
    <scope>NUCLEOTIDE SEQUENCE</scope>
    <source>
        <strain evidence="12">CHK192-8294</strain>
    </source>
</reference>
<reference evidence="12" key="1">
    <citation type="journal article" date="2021" name="PeerJ">
        <title>Extensive microbial diversity within the chicken gut microbiome revealed by metagenomics and culture.</title>
        <authorList>
            <person name="Gilroy R."/>
            <person name="Ravi A."/>
            <person name="Getino M."/>
            <person name="Pursley I."/>
            <person name="Horton D.L."/>
            <person name="Alikhan N.F."/>
            <person name="Baker D."/>
            <person name="Gharbi K."/>
            <person name="Hall N."/>
            <person name="Watson M."/>
            <person name="Adriaenssens E.M."/>
            <person name="Foster-Nyarko E."/>
            <person name="Jarju S."/>
            <person name="Secka A."/>
            <person name="Antonio M."/>
            <person name="Oren A."/>
            <person name="Chaudhuri R.R."/>
            <person name="La Ragione R."/>
            <person name="Hildebrand F."/>
            <person name="Pallen M.J."/>
        </authorList>
    </citation>
    <scope>NUCLEOTIDE SEQUENCE</scope>
    <source>
        <strain evidence="12">CHK192-8294</strain>
    </source>
</reference>
<evidence type="ECO:0000313" key="12">
    <source>
        <dbReference type="EMBL" id="HJB81083.1"/>
    </source>
</evidence>
<evidence type="ECO:0000259" key="10">
    <source>
        <dbReference type="Pfam" id="PF00108"/>
    </source>
</evidence>
<organism evidence="12 13">
    <name type="scientific">Candidatus Flavonifractor intestinigallinarum</name>
    <dbReference type="NCBI Taxonomy" id="2838586"/>
    <lineage>
        <taxon>Bacteria</taxon>
        <taxon>Bacillati</taxon>
        <taxon>Bacillota</taxon>
        <taxon>Clostridia</taxon>
        <taxon>Eubacteriales</taxon>
        <taxon>Oscillospiraceae</taxon>
        <taxon>Flavonifractor</taxon>
    </lineage>
</organism>
<evidence type="ECO:0000256" key="6">
    <source>
        <dbReference type="ARBA" id="ARBA00044137"/>
    </source>
</evidence>
<keyword evidence="3 9" id="KW-0808">Transferase</keyword>
<comment type="caution">
    <text evidence="12">The sequence shown here is derived from an EMBL/GenBank/DDBJ whole genome shotgun (WGS) entry which is preliminary data.</text>
</comment>
<evidence type="ECO:0000256" key="3">
    <source>
        <dbReference type="ARBA" id="ARBA00022679"/>
    </source>
</evidence>
<dbReference type="PROSITE" id="PS00099">
    <property type="entry name" value="THIOLASE_3"/>
    <property type="match status" value="1"/>
</dbReference>
<feature type="domain" description="Thiolase N-terminal" evidence="10">
    <location>
        <begin position="9"/>
        <end position="260"/>
    </location>
</feature>
<comment type="subcellular location">
    <subcellularLocation>
        <location evidence="1">Cytoplasm</location>
    </subcellularLocation>
</comment>
<evidence type="ECO:0000259" key="11">
    <source>
        <dbReference type="Pfam" id="PF02803"/>
    </source>
</evidence>
<comment type="similarity">
    <text evidence="2 9">Belongs to the thiolase-like superfamily. Thiolase family.</text>
</comment>
<dbReference type="PANTHER" id="PTHR43853:SF21">
    <property type="entry name" value="STEROID 3-KETOACYL-COA THIOLASE"/>
    <property type="match status" value="1"/>
</dbReference>
<keyword evidence="4 9" id="KW-0012">Acyltransferase</keyword>
<proteinExistence type="inferred from homology"/>
<dbReference type="InterPro" id="IPR020617">
    <property type="entry name" value="Thiolase_C"/>
</dbReference>
<feature type="domain" description="Thiolase C-terminal" evidence="11">
    <location>
        <begin position="268"/>
        <end position="388"/>
    </location>
</feature>
<evidence type="ECO:0000256" key="2">
    <source>
        <dbReference type="ARBA" id="ARBA00010982"/>
    </source>
</evidence>
<feature type="active site" description="Proton acceptor" evidence="8">
    <location>
        <position position="346"/>
    </location>
</feature>
<dbReference type="AlphaFoldDB" id="A0A9D2MPU5"/>
<dbReference type="InterPro" id="IPR020616">
    <property type="entry name" value="Thiolase_N"/>
</dbReference>
<dbReference type="EMBL" id="DWXO01000083">
    <property type="protein sequence ID" value="HJB81083.1"/>
    <property type="molecule type" value="Genomic_DNA"/>
</dbReference>
<dbReference type="NCBIfam" id="TIGR01930">
    <property type="entry name" value="AcCoA-C-Actrans"/>
    <property type="match status" value="1"/>
</dbReference>
<dbReference type="PANTHER" id="PTHR43853">
    <property type="entry name" value="3-KETOACYL-COA THIOLASE, PEROXISOMAL"/>
    <property type="match status" value="1"/>
</dbReference>
<dbReference type="PIRSF" id="PIRSF000429">
    <property type="entry name" value="Ac-CoA_Ac_transf"/>
    <property type="match status" value="1"/>
</dbReference>
<dbReference type="CDD" id="cd00751">
    <property type="entry name" value="thiolase"/>
    <property type="match status" value="1"/>
</dbReference>
<evidence type="ECO:0000256" key="9">
    <source>
        <dbReference type="RuleBase" id="RU003557"/>
    </source>
</evidence>
<dbReference type="SUPFAM" id="SSF53901">
    <property type="entry name" value="Thiolase-like"/>
    <property type="match status" value="2"/>
</dbReference>
<dbReference type="Pfam" id="PF02803">
    <property type="entry name" value="Thiolase_C"/>
    <property type="match status" value="1"/>
</dbReference>
<dbReference type="InterPro" id="IPR002155">
    <property type="entry name" value="Thiolase"/>
</dbReference>
<feature type="active site" description="Proton acceptor" evidence="8">
    <location>
        <position position="376"/>
    </location>
</feature>
<dbReference type="InterPro" id="IPR020613">
    <property type="entry name" value="Thiolase_CS"/>
</dbReference>
<dbReference type="EC" id="2.3.1.16" evidence="5"/>
<dbReference type="GO" id="GO:0006635">
    <property type="term" value="P:fatty acid beta-oxidation"/>
    <property type="evidence" value="ECO:0007669"/>
    <property type="project" value="TreeGrafter"/>
</dbReference>
<dbReference type="PROSITE" id="PS00737">
    <property type="entry name" value="THIOLASE_2"/>
    <property type="match status" value="1"/>
</dbReference>
<dbReference type="Gene3D" id="3.40.47.10">
    <property type="match status" value="1"/>
</dbReference>
<dbReference type="FunFam" id="3.40.47.10:FF:000010">
    <property type="entry name" value="Acetyl-CoA acetyltransferase (Thiolase)"/>
    <property type="match status" value="1"/>
</dbReference>
<dbReference type="InterPro" id="IPR016039">
    <property type="entry name" value="Thiolase-like"/>
</dbReference>
<dbReference type="InterPro" id="IPR050215">
    <property type="entry name" value="Thiolase-like_sf_Thiolase"/>
</dbReference>
<name>A0A9D2MPU5_9FIRM</name>
<evidence type="ECO:0000256" key="8">
    <source>
        <dbReference type="PIRSR" id="PIRSR000429-1"/>
    </source>
</evidence>
<protein>
    <recommendedName>
        <fullName evidence="6">Acetyl-CoA acetyltransferase</fullName>
        <ecNumber evidence="5">2.3.1.16</ecNumber>
    </recommendedName>
</protein>
<dbReference type="Proteomes" id="UP000823921">
    <property type="component" value="Unassembled WGS sequence"/>
</dbReference>
<dbReference type="InterPro" id="IPR020610">
    <property type="entry name" value="Thiolase_AS"/>
</dbReference>
<evidence type="ECO:0000256" key="5">
    <source>
        <dbReference type="ARBA" id="ARBA00024073"/>
    </source>
</evidence>
<evidence type="ECO:0000313" key="13">
    <source>
        <dbReference type="Proteomes" id="UP000823921"/>
    </source>
</evidence>
<evidence type="ECO:0000256" key="7">
    <source>
        <dbReference type="ARBA" id="ARBA00051550"/>
    </source>
</evidence>
<gene>
    <name evidence="12" type="ORF">H9712_08855</name>
</gene>
<dbReference type="GO" id="GO:0005737">
    <property type="term" value="C:cytoplasm"/>
    <property type="evidence" value="ECO:0007669"/>
    <property type="project" value="UniProtKB-SubCell"/>
</dbReference>
<dbReference type="Pfam" id="PF00108">
    <property type="entry name" value="Thiolase_N"/>
    <property type="match status" value="1"/>
</dbReference>
<dbReference type="GO" id="GO:0003985">
    <property type="term" value="F:acetyl-CoA C-acetyltransferase activity"/>
    <property type="evidence" value="ECO:0007669"/>
    <property type="project" value="UniProtKB-EC"/>
</dbReference>
<comment type="catalytic activity">
    <reaction evidence="7">
        <text>2 acetyl-CoA = acetoacetyl-CoA + CoA</text>
        <dbReference type="Rhea" id="RHEA:21036"/>
        <dbReference type="ChEBI" id="CHEBI:57286"/>
        <dbReference type="ChEBI" id="CHEBI:57287"/>
        <dbReference type="ChEBI" id="CHEBI:57288"/>
        <dbReference type="EC" id="2.3.1.9"/>
    </reaction>
</comment>
<feature type="active site" description="Acyl-thioester intermediate" evidence="8">
    <location>
        <position position="96"/>
    </location>
</feature>
<evidence type="ECO:0000256" key="4">
    <source>
        <dbReference type="ARBA" id="ARBA00023315"/>
    </source>
</evidence>
<sequence>MAKPLSKTVVVAYGRSAVAKSGKKGALRQLHPIDMGGLVLKGVMEKIPQLDPALVEDVILGCAIPEAKQGLNPARLVAARAGLPYTACGLTVDRFCSSSLQAVAQAAWQIEAGQADCIVAGGIESMTALPMTLDRSGDMNPWLLENDPNQYISNGETAENVAEKYNVTREEMDALALASHQKAAHAQDAGYFDEQIIPLPGVDAEGNPIVFDKDQGIRRDTSMEKMASMKPCFRENGRVTAATSSQTSDGAAFLVLMSRDKAAELGIKPLASFLGFCVGGLDPAYMGLGPIYAVPKVMEYTGLTVNDMDVIELNEAFAAQVSPCIKELGMDPAKVNPNGGAMALGHPLGATGAVLSCKAISELRRTGGKYALVTMCIAGGMGAAGIFKTE</sequence>